<evidence type="ECO:0000313" key="2">
    <source>
        <dbReference type="EMBL" id="OKS87992.1"/>
    </source>
</evidence>
<dbReference type="SUPFAM" id="SSF53335">
    <property type="entry name" value="S-adenosyl-L-methionine-dependent methyltransferases"/>
    <property type="match status" value="1"/>
</dbReference>
<dbReference type="InterPro" id="IPR029063">
    <property type="entry name" value="SAM-dependent_MTases_sf"/>
</dbReference>
<dbReference type="Proteomes" id="UP000186720">
    <property type="component" value="Unassembled WGS sequence"/>
</dbReference>
<dbReference type="PROSITE" id="PS01330">
    <property type="entry name" value="PABS_1"/>
    <property type="match status" value="1"/>
</dbReference>
<dbReference type="EMBL" id="MPPL01000001">
    <property type="protein sequence ID" value="OKS87992.1"/>
    <property type="molecule type" value="Genomic_DNA"/>
</dbReference>
<gene>
    <name evidence="2" type="ORF">RG47T_3456</name>
</gene>
<dbReference type="InterPro" id="IPR030373">
    <property type="entry name" value="PABS_CS"/>
</dbReference>
<name>A0A1Q6A1Z1_9SPHI</name>
<protein>
    <recommendedName>
        <fullName evidence="1">Methyltransferase domain-containing protein</fullName>
    </recommendedName>
</protein>
<comment type="caution">
    <text evidence="2">The sequence shown here is derived from an EMBL/GenBank/DDBJ whole genome shotgun (WGS) entry which is preliminary data.</text>
</comment>
<sequence>MASNYDHTAWFYDPVSRLVFGKSIVNAQIALLKRIPTTSTILIVGGGTGWILEEIAKLYADGLQIIYVEISTQMTALSRKRDYGNNQVTFINKPIEEVKLAQPVDVVITPFLFDNFNQENLERIHAHIHQQLKPGGLWLNTDFQVAGKWWHKVLLQTMYTFFKVFGAVETTSMPEILMLFKQKSYRILSQQTFYGSFITSQVWQKTL</sequence>
<dbReference type="Gene3D" id="3.40.50.150">
    <property type="entry name" value="Vaccinia Virus protein VP39"/>
    <property type="match status" value="1"/>
</dbReference>
<dbReference type="RefSeq" id="WP_074490519.1">
    <property type="nucleotide sequence ID" value="NZ_FPAM01000027.1"/>
</dbReference>
<reference evidence="2 3" key="1">
    <citation type="submission" date="2016-11" db="EMBL/GenBank/DDBJ databases">
        <title>Whole Genome Sequencing of Mucilaginibacter polytrichastri RG4-7(T) isolated from the moss sample.</title>
        <authorList>
            <person name="Li Y."/>
        </authorList>
    </citation>
    <scope>NUCLEOTIDE SEQUENCE [LARGE SCALE GENOMIC DNA]</scope>
    <source>
        <strain evidence="2 3">RG4-7</strain>
    </source>
</reference>
<dbReference type="OrthoDB" id="836632at2"/>
<dbReference type="Pfam" id="PF13649">
    <property type="entry name" value="Methyltransf_25"/>
    <property type="match status" value="1"/>
</dbReference>
<evidence type="ECO:0000259" key="1">
    <source>
        <dbReference type="Pfam" id="PF13649"/>
    </source>
</evidence>
<feature type="domain" description="Methyltransferase" evidence="1">
    <location>
        <begin position="41"/>
        <end position="136"/>
    </location>
</feature>
<dbReference type="STRING" id="1302689.RG47T_3456"/>
<evidence type="ECO:0000313" key="3">
    <source>
        <dbReference type="Proteomes" id="UP000186720"/>
    </source>
</evidence>
<accession>A0A1Q6A1Z1</accession>
<dbReference type="InterPro" id="IPR041698">
    <property type="entry name" value="Methyltransf_25"/>
</dbReference>
<organism evidence="2 3">
    <name type="scientific">Mucilaginibacter polytrichastri</name>
    <dbReference type="NCBI Taxonomy" id="1302689"/>
    <lineage>
        <taxon>Bacteria</taxon>
        <taxon>Pseudomonadati</taxon>
        <taxon>Bacteroidota</taxon>
        <taxon>Sphingobacteriia</taxon>
        <taxon>Sphingobacteriales</taxon>
        <taxon>Sphingobacteriaceae</taxon>
        <taxon>Mucilaginibacter</taxon>
    </lineage>
</organism>
<keyword evidence="3" id="KW-1185">Reference proteome</keyword>
<proteinExistence type="predicted"/>
<dbReference type="AlphaFoldDB" id="A0A1Q6A1Z1"/>
<dbReference type="CDD" id="cd02440">
    <property type="entry name" value="AdoMet_MTases"/>
    <property type="match status" value="1"/>
</dbReference>